<comment type="caution">
    <text evidence="1">The sequence shown here is derived from an EMBL/GenBank/DDBJ whole genome shotgun (WGS) entry which is preliminary data.</text>
</comment>
<accession>A0A540MR97</accession>
<dbReference type="EMBL" id="VIEB01000197">
    <property type="protein sequence ID" value="TQE01307.1"/>
    <property type="molecule type" value="Genomic_DNA"/>
</dbReference>
<evidence type="ECO:0000313" key="1">
    <source>
        <dbReference type="EMBL" id="TQE01307.1"/>
    </source>
</evidence>
<keyword evidence="2" id="KW-1185">Reference proteome</keyword>
<gene>
    <name evidence="1" type="ORF">C1H46_013068</name>
</gene>
<reference evidence="1 2" key="1">
    <citation type="journal article" date="2019" name="G3 (Bethesda)">
        <title>Sequencing of a Wild Apple (Malus baccata) Genome Unravels the Differences Between Cultivated and Wild Apple Species Regarding Disease Resistance and Cold Tolerance.</title>
        <authorList>
            <person name="Chen X."/>
        </authorList>
    </citation>
    <scope>NUCLEOTIDE SEQUENCE [LARGE SCALE GENOMIC DNA]</scope>
    <source>
        <strain evidence="2">cv. Shandingzi</strain>
        <tissue evidence="1">Leaves</tissue>
    </source>
</reference>
<proteinExistence type="predicted"/>
<protein>
    <submittedName>
        <fullName evidence="1">Uncharacterized protein</fullName>
    </submittedName>
</protein>
<evidence type="ECO:0000313" key="2">
    <source>
        <dbReference type="Proteomes" id="UP000315295"/>
    </source>
</evidence>
<dbReference type="AlphaFoldDB" id="A0A540MR97"/>
<dbReference type="Proteomes" id="UP000315295">
    <property type="component" value="Unassembled WGS sequence"/>
</dbReference>
<name>A0A540MR97_MALBA</name>
<sequence length="233" mass="26671">MDDKGTGDYIDSIWRERYKKWKYELHYYCKTCESLDTILNHNEKVLPIPAFCKPHRPSPSTRIRPSRCSTRFTNPTDMVFIANPESSLMDVGISIRPQFVGKGGVRLVSVIREFLTDDNLGVDSPPLQLLLRPSLLLQCRNSFTPIWYFNSNPETQNFGILDLPNRRDEKGGTLQEDNFLKLGEPAATGEGQQKWVARNGSNKFVDDPQRRHVEIPDAAIIPLQNLLQLFKPI</sequence>
<organism evidence="1 2">
    <name type="scientific">Malus baccata</name>
    <name type="common">Siberian crab apple</name>
    <name type="synonym">Pyrus baccata</name>
    <dbReference type="NCBI Taxonomy" id="106549"/>
    <lineage>
        <taxon>Eukaryota</taxon>
        <taxon>Viridiplantae</taxon>
        <taxon>Streptophyta</taxon>
        <taxon>Embryophyta</taxon>
        <taxon>Tracheophyta</taxon>
        <taxon>Spermatophyta</taxon>
        <taxon>Magnoliopsida</taxon>
        <taxon>eudicotyledons</taxon>
        <taxon>Gunneridae</taxon>
        <taxon>Pentapetalae</taxon>
        <taxon>rosids</taxon>
        <taxon>fabids</taxon>
        <taxon>Rosales</taxon>
        <taxon>Rosaceae</taxon>
        <taxon>Amygdaloideae</taxon>
        <taxon>Maleae</taxon>
        <taxon>Malus</taxon>
    </lineage>
</organism>